<dbReference type="InParanoid" id="A0A1D6ITF6"/>
<sequence length="102" mass="10611">MLSGQSLSNTGTSYLEFISGPVLKQGQVAVVEPQHKGTYPLKPPSIGKNVSFASPIATVLGGHNSSVMCEERQNSVARVGSAASPNHDGGGWLKFVGQHCCS</sequence>
<dbReference type="AlphaFoldDB" id="A0A1D6ITF6"/>
<organism evidence="1">
    <name type="scientific">Zea mays</name>
    <name type="common">Maize</name>
    <dbReference type="NCBI Taxonomy" id="4577"/>
    <lineage>
        <taxon>Eukaryota</taxon>
        <taxon>Viridiplantae</taxon>
        <taxon>Streptophyta</taxon>
        <taxon>Embryophyta</taxon>
        <taxon>Tracheophyta</taxon>
        <taxon>Spermatophyta</taxon>
        <taxon>Magnoliopsida</taxon>
        <taxon>Liliopsida</taxon>
        <taxon>Poales</taxon>
        <taxon>Poaceae</taxon>
        <taxon>PACMAD clade</taxon>
        <taxon>Panicoideae</taxon>
        <taxon>Andropogonodae</taxon>
        <taxon>Andropogoneae</taxon>
        <taxon>Tripsacinae</taxon>
        <taxon>Zea</taxon>
    </lineage>
</organism>
<protein>
    <submittedName>
        <fullName evidence="1">Uncharacterized protein</fullName>
    </submittedName>
</protein>
<dbReference type="EMBL" id="CM000786">
    <property type="protein sequence ID" value="AQK39354.1"/>
    <property type="molecule type" value="Genomic_DNA"/>
</dbReference>
<reference evidence="1" key="1">
    <citation type="submission" date="2015-12" db="EMBL/GenBank/DDBJ databases">
        <title>Update maize B73 reference genome by single molecule sequencing technologies.</title>
        <authorList>
            <consortium name="Maize Genome Sequencing Project"/>
            <person name="Ware D."/>
        </authorList>
    </citation>
    <scope>NUCLEOTIDE SEQUENCE</scope>
    <source>
        <tissue evidence="1">Seedling</tissue>
    </source>
</reference>
<evidence type="ECO:0000313" key="1">
    <source>
        <dbReference type="EMBL" id="AQK39354.1"/>
    </source>
</evidence>
<accession>A0A1D6ITF6</accession>
<name>A0A1D6ITF6_MAIZE</name>
<proteinExistence type="predicted"/>
<dbReference type="PaxDb" id="4577-GRMZM2G084276_P01"/>
<gene>
    <name evidence="1" type="ORF">ZEAMMB73_Zm00001d023471</name>
</gene>